<dbReference type="RefSeq" id="WP_267638991.1">
    <property type="nucleotide sequence ID" value="NZ_JAODIY010000047.1"/>
</dbReference>
<dbReference type="AlphaFoldDB" id="A0ABD5X4F5"/>
<dbReference type="InterPro" id="IPR029470">
    <property type="entry name" value="PDDEXK_4"/>
</dbReference>
<name>A0ABD5X4F5_9EURY</name>
<sequence length="447" mass="52151">MTESLRRNLVQLKNELDHFPDAKEPPETALQIIRNNQQEQDWQRLLFHYLSPDEAHGLDHALLEHILSALADRRDLEFSFSRFDLMEVNIEQEVTIPSGRRPDAVIWTSNDWFICWELKVGASEGKDQTRDYVDADGFQSIELSKEDVPKDGHHYIYLAPDGSIPDAKEFIPVSWTWIADQMQSFLVESHGEYPARTTTQLEIFIGTIQSELTMTEYQENQQEKVELYLDYYNEISDVQQAFEEQWDTFTRTWGARLVDALDAAAAVEDPDVPDQNVSAQITMDNGEEKQWIFSQDHNWASIYPKSWWTKLDDREPTYDRSKPNARLSYIHRLGDRYKPTAIGERKLKFWLRSARASHDDFHENFASRFHAEDEILELIPSRTTRTGNKSNVLEATYDINVDAHEDFFEAYTAALARAMDEHIVSNPELIKKTDQIYQQTIEEDTEF</sequence>
<reference evidence="1 2" key="1">
    <citation type="journal article" date="2014" name="Int. J. Syst. Evol. Microbiol.">
        <title>Complete genome sequence of Corynebacterium casei LMG S-19264T (=DSM 44701T), isolated from a smear-ripened cheese.</title>
        <authorList>
            <consortium name="US DOE Joint Genome Institute (JGI-PGF)"/>
            <person name="Walter F."/>
            <person name="Albersmeier A."/>
            <person name="Kalinowski J."/>
            <person name="Ruckert C."/>
        </authorList>
    </citation>
    <scope>NUCLEOTIDE SEQUENCE [LARGE SCALE GENOMIC DNA]</scope>
    <source>
        <strain evidence="1 2">CGMCC 4.7215</strain>
    </source>
</reference>
<gene>
    <name evidence="1" type="ORF">ACFQJ7_08480</name>
</gene>
<evidence type="ECO:0000313" key="2">
    <source>
        <dbReference type="Proteomes" id="UP001596414"/>
    </source>
</evidence>
<proteinExistence type="predicted"/>
<dbReference type="Pfam" id="PF14281">
    <property type="entry name" value="PDDEXK_4"/>
    <property type="match status" value="1"/>
</dbReference>
<accession>A0ABD5X4F5</accession>
<dbReference type="Proteomes" id="UP001596414">
    <property type="component" value="Unassembled WGS sequence"/>
</dbReference>
<dbReference type="EMBL" id="JBHSZQ010000014">
    <property type="protein sequence ID" value="MFC7126071.1"/>
    <property type="molecule type" value="Genomic_DNA"/>
</dbReference>
<evidence type="ECO:0000313" key="1">
    <source>
        <dbReference type="EMBL" id="MFC7126071.1"/>
    </source>
</evidence>
<comment type="caution">
    <text evidence="1">The sequence shown here is derived from an EMBL/GenBank/DDBJ whole genome shotgun (WGS) entry which is preliminary data.</text>
</comment>
<protein>
    <submittedName>
        <fullName evidence="1">PD-(D/E)XK nuclease family protein</fullName>
    </submittedName>
</protein>
<organism evidence="1 2">
    <name type="scientific">Halovenus rubra</name>
    <dbReference type="NCBI Taxonomy" id="869890"/>
    <lineage>
        <taxon>Archaea</taxon>
        <taxon>Methanobacteriati</taxon>
        <taxon>Methanobacteriota</taxon>
        <taxon>Stenosarchaea group</taxon>
        <taxon>Halobacteria</taxon>
        <taxon>Halobacteriales</taxon>
        <taxon>Haloarculaceae</taxon>
        <taxon>Halovenus</taxon>
    </lineage>
</organism>